<accession>A0A0G1M6E8</accession>
<name>A0A0G1M6E8_9BACT</name>
<dbReference type="Proteomes" id="UP000034086">
    <property type="component" value="Unassembled WGS sequence"/>
</dbReference>
<reference evidence="2 3" key="1">
    <citation type="journal article" date="2015" name="Nature">
        <title>rRNA introns, odd ribosomes, and small enigmatic genomes across a large radiation of phyla.</title>
        <authorList>
            <person name="Brown C.T."/>
            <person name="Hug L.A."/>
            <person name="Thomas B.C."/>
            <person name="Sharon I."/>
            <person name="Castelle C.J."/>
            <person name="Singh A."/>
            <person name="Wilkins M.J."/>
            <person name="Williams K.H."/>
            <person name="Banfield J.F."/>
        </authorList>
    </citation>
    <scope>NUCLEOTIDE SEQUENCE [LARGE SCALE GENOMIC DNA]</scope>
</reference>
<organism evidence="2 3">
    <name type="scientific">Candidatus Woesebacteria bacterium GW2011_GWE1_45_18</name>
    <dbReference type="NCBI Taxonomy" id="1618598"/>
    <lineage>
        <taxon>Bacteria</taxon>
        <taxon>Candidatus Woeseibacteriota</taxon>
    </lineage>
</organism>
<dbReference type="AlphaFoldDB" id="A0A0G1M6E8"/>
<gene>
    <name evidence="2" type="ORF">UX03_C0013G0020</name>
</gene>
<evidence type="ECO:0000256" key="1">
    <source>
        <dbReference type="SAM" id="Coils"/>
    </source>
</evidence>
<evidence type="ECO:0000313" key="3">
    <source>
        <dbReference type="Proteomes" id="UP000034086"/>
    </source>
</evidence>
<evidence type="ECO:0000313" key="2">
    <source>
        <dbReference type="EMBL" id="KKU03662.1"/>
    </source>
</evidence>
<sequence length="137" mass="15722">MKILKGAGGMKLGFPESKEGEPRVISLWEPTNSRRQLANVFVDGLMQLTPEQQTSITKEQLEQQFAQFKKEHPLQEDEYRGYLTLYLVFVEADSRAIEQRGKIIAAGRDVPAEDVPAGQVADIFYRLYDENKDFWPE</sequence>
<keyword evidence="1" id="KW-0175">Coiled coil</keyword>
<protein>
    <submittedName>
        <fullName evidence="2">Uncharacterized protein</fullName>
    </submittedName>
</protein>
<comment type="caution">
    <text evidence="2">The sequence shown here is derived from an EMBL/GenBank/DDBJ whole genome shotgun (WGS) entry which is preliminary data.</text>
</comment>
<dbReference type="EMBL" id="LCKQ01000013">
    <property type="protein sequence ID" value="KKU03662.1"/>
    <property type="molecule type" value="Genomic_DNA"/>
</dbReference>
<feature type="coiled-coil region" evidence="1">
    <location>
        <begin position="51"/>
        <end position="78"/>
    </location>
</feature>
<proteinExistence type="predicted"/>